<keyword evidence="2" id="KW-1185">Reference proteome</keyword>
<proteinExistence type="predicted"/>
<name>A0A671TXR2_SPAAU</name>
<accession>A0A671TXR2</accession>
<dbReference type="AlphaFoldDB" id="A0A671TXR2"/>
<dbReference type="Ensembl" id="ENSSAUT00010006659.1">
    <property type="protein sequence ID" value="ENSSAUP00010006191.1"/>
    <property type="gene ID" value="ENSSAUG00010003139.1"/>
</dbReference>
<reference evidence="1" key="1">
    <citation type="submission" date="2021-04" db="EMBL/GenBank/DDBJ databases">
        <authorList>
            <consortium name="Wellcome Sanger Institute Data Sharing"/>
        </authorList>
    </citation>
    <scope>NUCLEOTIDE SEQUENCE [LARGE SCALE GENOMIC DNA]</scope>
</reference>
<sequence>ASVTFDLYTKEMMLVECIVAYEGLGLYSPVWQAPPSHPSGQLQIPGATQIPPFLQP</sequence>
<dbReference type="Proteomes" id="UP000472265">
    <property type="component" value="Chromosome 17"/>
</dbReference>
<evidence type="ECO:0000313" key="1">
    <source>
        <dbReference type="Ensembl" id="ENSSAUP00010006191.1"/>
    </source>
</evidence>
<reference evidence="1" key="3">
    <citation type="submission" date="2025-09" db="UniProtKB">
        <authorList>
            <consortium name="Ensembl"/>
        </authorList>
    </citation>
    <scope>IDENTIFICATION</scope>
</reference>
<evidence type="ECO:0000313" key="2">
    <source>
        <dbReference type="Proteomes" id="UP000472265"/>
    </source>
</evidence>
<protein>
    <submittedName>
        <fullName evidence="1">Uncharacterized protein</fullName>
    </submittedName>
</protein>
<reference evidence="1" key="2">
    <citation type="submission" date="2025-08" db="UniProtKB">
        <authorList>
            <consortium name="Ensembl"/>
        </authorList>
    </citation>
    <scope>IDENTIFICATION</scope>
</reference>
<dbReference type="InParanoid" id="A0A671TXR2"/>
<organism evidence="1 2">
    <name type="scientific">Sparus aurata</name>
    <name type="common">Gilthead sea bream</name>
    <dbReference type="NCBI Taxonomy" id="8175"/>
    <lineage>
        <taxon>Eukaryota</taxon>
        <taxon>Metazoa</taxon>
        <taxon>Chordata</taxon>
        <taxon>Craniata</taxon>
        <taxon>Vertebrata</taxon>
        <taxon>Euteleostomi</taxon>
        <taxon>Actinopterygii</taxon>
        <taxon>Neopterygii</taxon>
        <taxon>Teleostei</taxon>
        <taxon>Neoteleostei</taxon>
        <taxon>Acanthomorphata</taxon>
        <taxon>Eupercaria</taxon>
        <taxon>Spariformes</taxon>
        <taxon>Sparidae</taxon>
        <taxon>Sparus</taxon>
    </lineage>
</organism>